<dbReference type="PRINTS" id="PR00133">
    <property type="entry name" value="GLHYDRLASE3"/>
</dbReference>
<reference evidence="12" key="2">
    <citation type="submission" date="2023-01" db="EMBL/GenBank/DDBJ databases">
        <authorList>
            <person name="Petersen C."/>
        </authorList>
    </citation>
    <scope>NUCLEOTIDE SEQUENCE</scope>
    <source>
        <strain evidence="12">IBT 15450</strain>
    </source>
</reference>
<keyword evidence="5 12" id="KW-0378">Hydrolase</keyword>
<evidence type="ECO:0000256" key="7">
    <source>
        <dbReference type="ARBA" id="ARBA00023180"/>
    </source>
</evidence>
<comment type="catalytic activity">
    <reaction evidence="1">
        <text>Hydrolysis of terminal, non-reducing beta-D-glucosyl residues with release of beta-D-glucose.</text>
        <dbReference type="EC" id="3.2.1.21"/>
    </reaction>
</comment>
<dbReference type="SUPFAM" id="SSF51445">
    <property type="entry name" value="(Trans)glycosidases"/>
    <property type="match status" value="1"/>
</dbReference>
<dbReference type="InterPro" id="IPR037524">
    <property type="entry name" value="PA14/GLEYA"/>
</dbReference>
<keyword evidence="6" id="KW-0136">Cellulose degradation</keyword>
<dbReference type="Gene3D" id="2.60.40.10">
    <property type="entry name" value="Immunoglobulins"/>
    <property type="match status" value="1"/>
</dbReference>
<dbReference type="Gene3D" id="3.20.20.300">
    <property type="entry name" value="Glycoside hydrolase, family 3, N-terminal domain"/>
    <property type="match status" value="1"/>
</dbReference>
<keyword evidence="9" id="KW-0326">Glycosidase</keyword>
<dbReference type="Pfam" id="PF00933">
    <property type="entry name" value="Glyco_hydro_3"/>
    <property type="match status" value="2"/>
</dbReference>
<dbReference type="SMART" id="SM01217">
    <property type="entry name" value="Fn3_like"/>
    <property type="match status" value="1"/>
</dbReference>
<evidence type="ECO:0000313" key="12">
    <source>
        <dbReference type="EMBL" id="KAJ6042993.1"/>
    </source>
</evidence>
<dbReference type="InterPro" id="IPR050288">
    <property type="entry name" value="Cellulose_deg_GH3"/>
</dbReference>
<dbReference type="GO" id="GO:0030245">
    <property type="term" value="P:cellulose catabolic process"/>
    <property type="evidence" value="ECO:0007669"/>
    <property type="project" value="UniProtKB-KW"/>
</dbReference>
<dbReference type="SMART" id="SM00758">
    <property type="entry name" value="PA14"/>
    <property type="match status" value="1"/>
</dbReference>
<dbReference type="EC" id="3.2.1.21" evidence="4"/>
<evidence type="ECO:0000256" key="10">
    <source>
        <dbReference type="ARBA" id="ARBA00023326"/>
    </source>
</evidence>
<organism evidence="12 13">
    <name type="scientific">Penicillium canescens</name>
    <dbReference type="NCBI Taxonomy" id="5083"/>
    <lineage>
        <taxon>Eukaryota</taxon>
        <taxon>Fungi</taxon>
        <taxon>Dikarya</taxon>
        <taxon>Ascomycota</taxon>
        <taxon>Pezizomycotina</taxon>
        <taxon>Eurotiomycetes</taxon>
        <taxon>Eurotiomycetidae</taxon>
        <taxon>Eurotiales</taxon>
        <taxon>Aspergillaceae</taxon>
        <taxon>Penicillium</taxon>
    </lineage>
</organism>
<dbReference type="Pfam" id="PF14310">
    <property type="entry name" value="Fn3-like"/>
    <property type="match status" value="1"/>
</dbReference>
<accession>A0AAD6ICQ1</accession>
<proteinExistence type="inferred from homology"/>
<dbReference type="InterPro" id="IPR013783">
    <property type="entry name" value="Ig-like_fold"/>
</dbReference>
<evidence type="ECO:0000256" key="9">
    <source>
        <dbReference type="ARBA" id="ARBA00023295"/>
    </source>
</evidence>
<evidence type="ECO:0000256" key="4">
    <source>
        <dbReference type="ARBA" id="ARBA00012744"/>
    </source>
</evidence>
<feature type="domain" description="PA14" evidence="11">
    <location>
        <begin position="421"/>
        <end position="576"/>
    </location>
</feature>
<evidence type="ECO:0000256" key="1">
    <source>
        <dbReference type="ARBA" id="ARBA00000448"/>
    </source>
</evidence>
<dbReference type="Pfam" id="PF01915">
    <property type="entry name" value="Glyco_hydro_3_C"/>
    <property type="match status" value="1"/>
</dbReference>
<dbReference type="PANTHER" id="PTHR42715">
    <property type="entry name" value="BETA-GLUCOSIDASE"/>
    <property type="match status" value="1"/>
</dbReference>
<dbReference type="InterPro" id="IPR017853">
    <property type="entry name" value="GH"/>
</dbReference>
<keyword evidence="8" id="KW-0119">Carbohydrate metabolism</keyword>
<evidence type="ECO:0000256" key="8">
    <source>
        <dbReference type="ARBA" id="ARBA00023277"/>
    </source>
</evidence>
<dbReference type="InterPro" id="IPR002772">
    <property type="entry name" value="Glyco_hydro_3_C"/>
</dbReference>
<sequence length="868" mass="95390">MAEPDTGSLLASLTLDEKCQLIAGRSQWRTAAIERLGIPSLKVTDGPSGARGEIFGENVPAAFLPAGVSLGATWDEKLLYEIGQLLGEECKSKSASVLLAPTICIQRHPLGGRNFEAFSEDPYLTGKLGIAYVRGIQSRGVGATPKHFVGKLLPLRLLYVSSPMLTACSQRPRDQAIQIQCQRSPRALREVYLLPFQMVVRDADPWCMMTAYNKVNGHYCDASKELLIDIARGEWRWDGVFMSDWGGTTSTVESINNGLDLEMPGPPSKRSKEALEKPIHNGTVNLHRVTESAGRILRLLEKAGRFADPRDDPERCEDTSEKRALLRRAAAGGIVMLKNEAGALPLKPSENIRKLGIFGPIAARVVAGGGGSSYIKAPYWTSVYDSIRAEFSSTATEIVFAEGAKVNRYLPVCQVATNPDTGKSGAAIDWYNGNDLTVQPALTTHTDDLYYMSFGTVPPEVQEGFSFRVRASIRPRTSGHHNLSLASIGPAKMYVDGAMLIEQSGAFEEKGSLFFTYGSEEKVTSMDFSAGRQYGIRIDYHSHNRQFTPDVQPLLDPMEDQFQGIRFGFEEADVADLPSGAAGVAADCDAAIIVVGRDKEWETEGQDILSFNLPGDQVRLIRRVAAVCPRTIVLVQAGTPINMEPWMDEVSAILYTWYQGQELGNAAADVVCGHVNPSGRLPVTFPWRIEDCPAFSSFPGEENEIHYTEGLFVGYRWWDLLSTKPLFPIGYGLSYNTFEVSSGSIITHALVADSSTPWVVTARVRNTGGSDLPGRQTVIAWFSQCAPRRLQRPKKQICGFAKSRPLLPGESEEVAIRIDYRAFGAFDIRRRCWVIDVNAEFEILLGTTAADAATAWKVKAPKEVTWIR</sequence>
<dbReference type="Gene3D" id="3.40.50.1700">
    <property type="entry name" value="Glycoside hydrolase family 3 C-terminal domain"/>
    <property type="match status" value="1"/>
</dbReference>
<dbReference type="InterPro" id="IPR036881">
    <property type="entry name" value="Glyco_hydro_3_C_sf"/>
</dbReference>
<dbReference type="EMBL" id="JAQJZL010000004">
    <property type="protein sequence ID" value="KAJ6042993.1"/>
    <property type="molecule type" value="Genomic_DNA"/>
</dbReference>
<evidence type="ECO:0000313" key="13">
    <source>
        <dbReference type="Proteomes" id="UP001219568"/>
    </source>
</evidence>
<dbReference type="Pfam" id="PF07691">
    <property type="entry name" value="PA14"/>
    <property type="match status" value="1"/>
</dbReference>
<dbReference type="InterPro" id="IPR001764">
    <property type="entry name" value="Glyco_hydro_3_N"/>
</dbReference>
<keyword evidence="7" id="KW-0325">Glycoprotein</keyword>
<dbReference type="InterPro" id="IPR026891">
    <property type="entry name" value="Fn3-like"/>
</dbReference>
<dbReference type="AlphaFoldDB" id="A0AAD6ICQ1"/>
<comment type="pathway">
    <text evidence="2">Glycan metabolism; cellulose degradation.</text>
</comment>
<comment type="caution">
    <text evidence="12">The sequence shown here is derived from an EMBL/GenBank/DDBJ whole genome shotgun (WGS) entry which is preliminary data.</text>
</comment>
<dbReference type="SUPFAM" id="SSF52279">
    <property type="entry name" value="Beta-D-glucan exohydrolase, C-terminal domain"/>
    <property type="match status" value="1"/>
</dbReference>
<comment type="similarity">
    <text evidence="3">Belongs to the glycosyl hydrolase 3 family.</text>
</comment>
<keyword evidence="10" id="KW-0624">Polysaccharide degradation</keyword>
<dbReference type="GO" id="GO:0008422">
    <property type="term" value="F:beta-glucosidase activity"/>
    <property type="evidence" value="ECO:0007669"/>
    <property type="project" value="UniProtKB-EC"/>
</dbReference>
<protein>
    <recommendedName>
        <fullName evidence="4">beta-glucosidase</fullName>
        <ecNumber evidence="4">3.2.1.21</ecNumber>
    </recommendedName>
</protein>
<dbReference type="Gene3D" id="2.60.120.260">
    <property type="entry name" value="Galactose-binding domain-like"/>
    <property type="match status" value="1"/>
</dbReference>
<reference evidence="12" key="1">
    <citation type="journal article" date="2023" name="IMA Fungus">
        <title>Comparative genomic study of the Penicillium genus elucidates a diverse pangenome and 15 lateral gene transfer events.</title>
        <authorList>
            <person name="Petersen C."/>
            <person name="Sorensen T."/>
            <person name="Nielsen M.R."/>
            <person name="Sondergaard T.E."/>
            <person name="Sorensen J.L."/>
            <person name="Fitzpatrick D.A."/>
            <person name="Frisvad J.C."/>
            <person name="Nielsen K.L."/>
        </authorList>
    </citation>
    <scope>NUCLEOTIDE SEQUENCE</scope>
    <source>
        <strain evidence="12">IBT 15450</strain>
    </source>
</reference>
<dbReference type="Proteomes" id="UP001219568">
    <property type="component" value="Unassembled WGS sequence"/>
</dbReference>
<dbReference type="InterPro" id="IPR036962">
    <property type="entry name" value="Glyco_hydro_3_N_sf"/>
</dbReference>
<dbReference type="PROSITE" id="PS51820">
    <property type="entry name" value="PA14"/>
    <property type="match status" value="1"/>
</dbReference>
<dbReference type="InterPro" id="IPR011658">
    <property type="entry name" value="PA14_dom"/>
</dbReference>
<evidence type="ECO:0000256" key="5">
    <source>
        <dbReference type="ARBA" id="ARBA00022801"/>
    </source>
</evidence>
<evidence type="ECO:0000256" key="3">
    <source>
        <dbReference type="ARBA" id="ARBA00005336"/>
    </source>
</evidence>
<name>A0AAD6ICQ1_PENCN</name>
<keyword evidence="13" id="KW-1185">Reference proteome</keyword>
<evidence type="ECO:0000256" key="2">
    <source>
        <dbReference type="ARBA" id="ARBA00004987"/>
    </source>
</evidence>
<evidence type="ECO:0000256" key="6">
    <source>
        <dbReference type="ARBA" id="ARBA00023001"/>
    </source>
</evidence>
<dbReference type="PANTHER" id="PTHR42715:SF3">
    <property type="entry name" value="BETA-GLUCOSIDASE B-RELATED"/>
    <property type="match status" value="1"/>
</dbReference>
<gene>
    <name evidence="12" type="ORF">N7460_004348</name>
</gene>
<evidence type="ECO:0000259" key="11">
    <source>
        <dbReference type="PROSITE" id="PS51820"/>
    </source>
</evidence>